<reference evidence="2 3" key="1">
    <citation type="submission" date="2019-03" db="EMBL/GenBank/DDBJ databases">
        <title>Genomic Encyclopedia of Type Strains, Phase III (KMG-III): the genomes of soil and plant-associated and newly described type strains.</title>
        <authorList>
            <person name="Whitman W."/>
        </authorList>
    </citation>
    <scope>NUCLEOTIDE SEQUENCE [LARGE SCALE GENOMIC DNA]</scope>
    <source>
        <strain evidence="2 3">CECT 8455</strain>
    </source>
</reference>
<evidence type="ECO:0000313" key="2">
    <source>
        <dbReference type="EMBL" id="TDS10920.1"/>
    </source>
</evidence>
<dbReference type="AlphaFoldDB" id="A0A4R7CU22"/>
<organism evidence="2 3">
    <name type="scientific">Maribacter caenipelagi</name>
    <dbReference type="NCBI Taxonomy" id="1447781"/>
    <lineage>
        <taxon>Bacteria</taxon>
        <taxon>Pseudomonadati</taxon>
        <taxon>Bacteroidota</taxon>
        <taxon>Flavobacteriia</taxon>
        <taxon>Flavobacteriales</taxon>
        <taxon>Flavobacteriaceae</taxon>
        <taxon>Maribacter</taxon>
    </lineage>
</organism>
<keyword evidence="1" id="KW-0812">Transmembrane</keyword>
<accession>A0A4R7CU22</accession>
<gene>
    <name evidence="2" type="ORF">DFQ03_3813</name>
</gene>
<evidence type="ECO:0000256" key="1">
    <source>
        <dbReference type="SAM" id="Phobius"/>
    </source>
</evidence>
<proteinExistence type="predicted"/>
<dbReference type="Proteomes" id="UP000295274">
    <property type="component" value="Unassembled WGS sequence"/>
</dbReference>
<dbReference type="OrthoDB" id="883593at2"/>
<dbReference type="RefSeq" id="WP_133674731.1">
    <property type="nucleotide sequence ID" value="NZ_SNZW01000020.1"/>
</dbReference>
<comment type="caution">
    <text evidence="2">The sequence shown here is derived from an EMBL/GenBank/DDBJ whole genome shotgun (WGS) entry which is preliminary data.</text>
</comment>
<name>A0A4R7CU22_9FLAO</name>
<keyword evidence="1" id="KW-0472">Membrane</keyword>
<feature type="transmembrane region" description="Helical" evidence="1">
    <location>
        <begin position="7"/>
        <end position="23"/>
    </location>
</feature>
<keyword evidence="1" id="KW-1133">Transmembrane helix</keyword>
<keyword evidence="3" id="KW-1185">Reference proteome</keyword>
<dbReference type="EMBL" id="SNZW01000020">
    <property type="protein sequence ID" value="TDS10920.1"/>
    <property type="molecule type" value="Genomic_DNA"/>
</dbReference>
<sequence>MKNKLNILLFISFLIAVAVYFWVNSLYSSQVGDIAFDASIDNSDFVVCDEDQIQQYYSADTYYEGGERAIKKELRELITQLNFEKSGIITFRFVVNCSNQTGRFRVKMVNTDLKETSFNFGNIKQIQESIKNLKDWHAGKWNNQTLDTYYNLSFKIQDGKITDIF</sequence>
<evidence type="ECO:0000313" key="3">
    <source>
        <dbReference type="Proteomes" id="UP000295274"/>
    </source>
</evidence>
<protein>
    <submittedName>
        <fullName evidence="2">Uncharacterized protein</fullName>
    </submittedName>
</protein>